<protein>
    <submittedName>
        <fullName evidence="7">LPXTG cell wall anchor domain-containing protein</fullName>
    </submittedName>
</protein>
<gene>
    <name evidence="7" type="ORF">HUK45_05760</name>
</gene>
<dbReference type="InterPro" id="IPR041495">
    <property type="entry name" value="Mub_B2"/>
</dbReference>
<keyword evidence="1" id="KW-0134">Cell wall</keyword>
<feature type="region of interest" description="Disordered" evidence="5">
    <location>
        <begin position="1614"/>
        <end position="1708"/>
    </location>
</feature>
<dbReference type="Pfam" id="PF17965">
    <property type="entry name" value="MucBP_2"/>
    <property type="match status" value="3"/>
</dbReference>
<evidence type="ECO:0000313" key="8">
    <source>
        <dbReference type="Proteomes" id="UP000645007"/>
    </source>
</evidence>
<dbReference type="PROSITE" id="PS50847">
    <property type="entry name" value="GRAM_POS_ANCHORING"/>
    <property type="match status" value="1"/>
</dbReference>
<feature type="compositionally biased region" description="Low complexity" evidence="5">
    <location>
        <begin position="1615"/>
        <end position="1658"/>
    </location>
</feature>
<evidence type="ECO:0000256" key="2">
    <source>
        <dbReference type="ARBA" id="ARBA00022525"/>
    </source>
</evidence>
<keyword evidence="2" id="KW-0964">Secreted</keyword>
<keyword evidence="8" id="KW-1185">Reference proteome</keyword>
<evidence type="ECO:0000256" key="1">
    <source>
        <dbReference type="ARBA" id="ARBA00022512"/>
    </source>
</evidence>
<evidence type="ECO:0000259" key="6">
    <source>
        <dbReference type="PROSITE" id="PS50847"/>
    </source>
</evidence>
<name>A0ABR8ZM52_9LACO</name>
<reference evidence="7 8" key="1">
    <citation type="submission" date="2020-06" db="EMBL/GenBank/DDBJ databases">
        <title>Limosilactobacillus sp. nov.</title>
        <authorList>
            <person name="Ksiezarek M."/>
            <person name="Goncalves Ribeiro T."/>
            <person name="Rocha J."/>
            <person name="Grosso F."/>
            <person name="Peixe L."/>
        </authorList>
    </citation>
    <scope>NUCLEOTIDE SEQUENCE [LARGE SCALE GENOMIC DNA]</scope>
    <source>
        <strain evidence="8">c9Ua_26_M</strain>
    </source>
</reference>
<accession>A0ABR8ZM52</accession>
<dbReference type="Gene3D" id="3.10.20.470">
    <property type="match status" value="3"/>
</dbReference>
<proteinExistence type="predicted"/>
<organism evidence="7 8">
    <name type="scientific">Limosilactobacillus urinaemulieris</name>
    <dbReference type="NCBI Taxonomy" id="2742600"/>
    <lineage>
        <taxon>Bacteria</taxon>
        <taxon>Bacillati</taxon>
        <taxon>Bacillota</taxon>
        <taxon>Bacilli</taxon>
        <taxon>Lactobacillales</taxon>
        <taxon>Lactobacillaceae</taxon>
        <taxon>Limosilactobacillus</taxon>
    </lineage>
</organism>
<evidence type="ECO:0000256" key="5">
    <source>
        <dbReference type="SAM" id="MobiDB-lite"/>
    </source>
</evidence>
<dbReference type="Pfam" id="PF00746">
    <property type="entry name" value="Gram_pos_anchor"/>
    <property type="match status" value="1"/>
</dbReference>
<dbReference type="InterPro" id="IPR019931">
    <property type="entry name" value="LPXTG_anchor"/>
</dbReference>
<dbReference type="InterPro" id="IPR041558">
    <property type="entry name" value="MucBP_2"/>
</dbReference>
<sequence length="1739" mass="187592">MKPLVNDWALLPAGNKYAVNVEKNGNKIAQLVYTIDQPAVITDSKVSVDPNQHGNLVQGQKYAIAVNLPNTGANDGDNFKGTVTVQVPEGFQLESNGAYGFVSPTDYGNTDQTLTNERLTSISQPNGAGTPVIIGIDNGKGFLNSNLILFWGTYTKPLSAEQNNFKVDVKYQTENNGKLEALVHTFNGTTQAINLPVTDEQRSRITPTMNLPEKVATDNGTANGKHQLDETDKYKYPDGWSFNLKNDGNIVQTNVKLHLDVEPGTIFRGPINLTTTSENKGFTVTATLVNGSKINLNTAAVPGSDNNSYNAKINDPNASDGSNIKAIDISFDQIQAGSGVNISLNSKGAILSAATTKKVNDHAEYGYKVTSDQGFVKSDMKDIKIVAPDPIELDLSFAGQSYGFINGNYDKNATGTAALKSGQIGYKISHSKEDLTRPSSYLLVIPVGFHVASESDMGVMYKGKYLTAPQAKITALGAIGPAGEYVYRLDLSFTPGDDGNGTPVYVQKADNVPITLGINVDQGPATYQYGHNFGYPQGIALTMEIAKKGTLVPHDNNQGADFRTITLGGETYEVMPESNAWHWDQGYADATYTFLGQSRYGSDSGIKNNHEASYHDAFVTGSTNFTYSANQNGVPDATYSNGQIRLTNMLTDGGTSNYSYNVINLPAAANGDSITLSLTGEGTMIGDNTGSSELLYSLTPVTKENGLTEADLTNFVTADQITDWSKVRAVLLKSNKLTNGAVINAYIPFTVSGMQDGKKSVDYDLQNLFTGDHKGSTFDNNGVMPLHVDRYVQVTTNWLKKNADGTPTPIKGSVNVNVESGRDYSTDPLSTAEIPQNYHLQEIPTNATGTAGAQNIVINYVYVPNAAQQAQLNFVDDDDPSSTKMPASISAQGDAGSEISFKNQEEKSVAEIVEGLENDHYVLAQGGVVTNPSSTDWTTIFGTYDSDDQTTQSFTIHFTHATQPVTENATASETINYVYSDGKQQAHKPYECVIKYSHSGTKDLVTNKTKWNGATKDNPGGWQMTDSTAFVDVPSPKIPGYTPDYAKIEAPKVKLNELKKGADQGNTFTVTYSIDQQKATLNFVDENATGDEIKNPEESISVEGNSDTPISFKNAKNQTVTQIINALSSKGYTVAKVVNDADPDKNLSQDWITAFGNFDQDKNKNQSFTIYLKHQTQSVTENAQVTETINYLYKDTNKVAAPQYTKTVAYTRTGTKDLVSNQTQWNQDGWATKDGLTDVDSPTIDGYTADKTTVAAPKVDTTSLKDQGNVTLTPINVYYTKNATKQTAILNLVDDDEQGMAIDNSVTATGLSGTPIKFGDVASSIKELENKHYLLENMTSGTENLNKTALLLLLLATSNNQVKISDNTDWSTVFGNFDDDDNTNQVFTLHFKHDHGPVVNKIITETIHYVGTPTALSAHQARLTFVANDGSYRDLVDSKLDHISGWHLNGDTTDTGSFASVANPQVNGYHVVSAVTSDAQNALKGNQVKAFDGIKSDSNNIEVTVTYAKDEPVTPTTEKVLDSKTVTETIHYVYSDGTKAHEDYVASEVFTRTGTKNLTTGETTWNAWAPASAEFKAVQSPVIAGATPDQSQVAEQTVSANSGDVVITVIYTKSQQPTTPTQPTQPEQPTVPAQPTAPEKPVIPVEPVTPTEPVQPELPNEPATSSQAVQPTNSVQVTKEQVSQPAATVSPVLSKSTTKALPQTGNEQKTGLIGLGFASLLSALSLGALMKRHDNEKKF</sequence>
<dbReference type="EMBL" id="JABUXR010000009">
    <property type="protein sequence ID" value="MBD8085751.1"/>
    <property type="molecule type" value="Genomic_DNA"/>
</dbReference>
<comment type="caution">
    <text evidence="7">The sequence shown here is derived from an EMBL/GenBank/DDBJ whole genome shotgun (WGS) entry which is preliminary data.</text>
</comment>
<dbReference type="NCBIfam" id="TIGR01167">
    <property type="entry name" value="LPXTG_anchor"/>
    <property type="match status" value="1"/>
</dbReference>
<dbReference type="RefSeq" id="WP_191911512.1">
    <property type="nucleotide sequence ID" value="NZ_JABUXR010000009.1"/>
</dbReference>
<feature type="compositionally biased region" description="Polar residues" evidence="5">
    <location>
        <begin position="1662"/>
        <end position="1708"/>
    </location>
</feature>
<dbReference type="Proteomes" id="UP000645007">
    <property type="component" value="Unassembled WGS sequence"/>
</dbReference>
<dbReference type="Gene3D" id="2.60.40.4300">
    <property type="match status" value="4"/>
</dbReference>
<evidence type="ECO:0000256" key="3">
    <source>
        <dbReference type="ARBA" id="ARBA00022729"/>
    </source>
</evidence>
<keyword evidence="4" id="KW-0572">Peptidoglycan-anchor</keyword>
<keyword evidence="3" id="KW-0732">Signal</keyword>
<dbReference type="Pfam" id="PF17966">
    <property type="entry name" value="Muc_B2"/>
    <property type="match status" value="4"/>
</dbReference>
<evidence type="ECO:0000256" key="4">
    <source>
        <dbReference type="ARBA" id="ARBA00023088"/>
    </source>
</evidence>
<feature type="domain" description="Gram-positive cocci surface proteins LPxTG" evidence="6">
    <location>
        <begin position="1701"/>
        <end position="1739"/>
    </location>
</feature>
<evidence type="ECO:0000313" key="7">
    <source>
        <dbReference type="EMBL" id="MBD8085751.1"/>
    </source>
</evidence>